<dbReference type="SUPFAM" id="SSF109604">
    <property type="entry name" value="HD-domain/PDEase-like"/>
    <property type="match status" value="1"/>
</dbReference>
<dbReference type="PROSITE" id="PS51831">
    <property type="entry name" value="HD"/>
    <property type="match status" value="1"/>
</dbReference>
<feature type="compositionally biased region" description="Polar residues" evidence="1">
    <location>
        <begin position="171"/>
        <end position="187"/>
    </location>
</feature>
<dbReference type="NCBIfam" id="TIGR00277">
    <property type="entry name" value="HDIG"/>
    <property type="match status" value="1"/>
</dbReference>
<protein>
    <submittedName>
        <fullName evidence="3">HD domain-containing protein</fullName>
    </submittedName>
</protein>
<feature type="domain" description="HD" evidence="2">
    <location>
        <begin position="23"/>
        <end position="139"/>
    </location>
</feature>
<dbReference type="InterPro" id="IPR003607">
    <property type="entry name" value="HD/PDEase_dom"/>
</dbReference>
<feature type="region of interest" description="Disordered" evidence="1">
    <location>
        <begin position="166"/>
        <end position="187"/>
    </location>
</feature>
<name>A0ABS6JT91_9BACI</name>
<dbReference type="EMBL" id="JAHQCR010000045">
    <property type="protein sequence ID" value="MBU9721790.1"/>
    <property type="molecule type" value="Genomic_DNA"/>
</dbReference>
<dbReference type="InterPro" id="IPR006675">
    <property type="entry name" value="HDIG_dom"/>
</dbReference>
<dbReference type="CDD" id="cd00077">
    <property type="entry name" value="HDc"/>
    <property type="match status" value="1"/>
</dbReference>
<sequence length="187" mass="21340">MDRITLVDIFEHPITQKYVKRAGLSHAISTAFYAYDYAVEYNVNPDLAVKAAFLHDIGHYTWYENGKWNYTLYKENDIHAIKGAERAHKLLVRLGENPVHAKKIALAILLHTDSYLPGGQLELEPLQKVVALADSADEEPGGLHHYKKMSDITAIKKLKELDHKIEHNETSNHSFQKNVTTPQRRLS</sequence>
<comment type="caution">
    <text evidence="3">The sequence shown here is derived from an EMBL/GenBank/DDBJ whole genome shotgun (WGS) entry which is preliminary data.</text>
</comment>
<dbReference type="Gene3D" id="1.10.3210.10">
    <property type="entry name" value="Hypothetical protein af1432"/>
    <property type="match status" value="1"/>
</dbReference>
<accession>A0ABS6JT91</accession>
<dbReference type="RefSeq" id="WP_088075965.1">
    <property type="nucleotide sequence ID" value="NZ_JAHQCR010000045.1"/>
</dbReference>
<dbReference type="InterPro" id="IPR006674">
    <property type="entry name" value="HD_domain"/>
</dbReference>
<gene>
    <name evidence="3" type="ORF">KS407_10130</name>
</gene>
<dbReference type="Pfam" id="PF01966">
    <property type="entry name" value="HD"/>
    <property type="match status" value="1"/>
</dbReference>
<dbReference type="Proteomes" id="UP000790580">
    <property type="component" value="Unassembled WGS sequence"/>
</dbReference>
<evidence type="ECO:0000313" key="3">
    <source>
        <dbReference type="EMBL" id="MBU9721790.1"/>
    </source>
</evidence>
<evidence type="ECO:0000256" key="1">
    <source>
        <dbReference type="SAM" id="MobiDB-lite"/>
    </source>
</evidence>
<keyword evidence="4" id="KW-1185">Reference proteome</keyword>
<evidence type="ECO:0000259" key="2">
    <source>
        <dbReference type="PROSITE" id="PS51831"/>
    </source>
</evidence>
<organism evidence="3 4">
    <name type="scientific">Evansella alkalicola</name>
    <dbReference type="NCBI Taxonomy" id="745819"/>
    <lineage>
        <taxon>Bacteria</taxon>
        <taxon>Bacillati</taxon>
        <taxon>Bacillota</taxon>
        <taxon>Bacilli</taxon>
        <taxon>Bacillales</taxon>
        <taxon>Bacillaceae</taxon>
        <taxon>Evansella</taxon>
    </lineage>
</organism>
<proteinExistence type="predicted"/>
<evidence type="ECO:0000313" key="4">
    <source>
        <dbReference type="Proteomes" id="UP000790580"/>
    </source>
</evidence>
<reference evidence="3 4" key="1">
    <citation type="submission" date="2021-06" db="EMBL/GenBank/DDBJ databases">
        <title>Bacillus sp. RD4P76, an endophyte from a halophyte.</title>
        <authorList>
            <person name="Sun J.-Q."/>
        </authorList>
    </citation>
    <scope>NUCLEOTIDE SEQUENCE [LARGE SCALE GENOMIC DNA]</scope>
    <source>
        <strain evidence="3 4">JCM 17098</strain>
    </source>
</reference>
<dbReference type="SMART" id="SM00471">
    <property type="entry name" value="HDc"/>
    <property type="match status" value="1"/>
</dbReference>